<evidence type="ECO:0000313" key="7">
    <source>
        <dbReference type="Proteomes" id="UP001492380"/>
    </source>
</evidence>
<dbReference type="InterPro" id="IPR041569">
    <property type="entry name" value="AAA_lid_3"/>
</dbReference>
<gene>
    <name evidence="6" type="ORF">HDK90DRAFT_452775</name>
</gene>
<feature type="domain" description="AAA+ ATPase" evidence="5">
    <location>
        <begin position="189"/>
        <end position="329"/>
    </location>
</feature>
<feature type="region of interest" description="Disordered" evidence="4">
    <location>
        <begin position="72"/>
        <end position="97"/>
    </location>
</feature>
<feature type="compositionally biased region" description="Basic and acidic residues" evidence="4">
    <location>
        <begin position="119"/>
        <end position="144"/>
    </location>
</feature>
<keyword evidence="6" id="KW-0378">Hydrolase</keyword>
<sequence length="724" mass="79614">MPSARGKSRPSLRQGLDREIYQVVRKLAEEQSNANLSVTDVSNWIKSSNSSLARKPRKLLEDSIERVLDVIKEDEMSGDEEMAPIDGNFGEPEEASAANSMNMALRGDLAKQSAANDAMVKKRDKERSSDGPPRKKKKIEKEPEINTAPPAHIRLEDVGGVDNIKGQLKELLVLPLLCPQEYAQRKIPIPRGILLHGPPGCGKTVISRAFAAKLGVPFIEILGPSIVSGMSGESEKQVREHFEEARKQAPCLIFIDEIDVIAPKRDTSQSQMEKRIVAQLLISMDSLAAEANEGKPVIVLAATNRPDSLDPALRRGGRFDTEINMGVPNEKMRELILRAQTRETHISPDVDFKQIAKMTGGFVGADLKDLVGKAGTWSMDRFREALEAQAAETEAAMDVDEGENAQECSDMDKSITRLIHRVKRNDIPRPAGHENTSITMKAFLEVLPHIQPSSKREGFATIPDITWEDIGALGDIRKELQAAVVEPIKNPERYKAVGITAPTGVLLWGPPGCGKTLLAKAVAAESKANFISVKGPELLNKYVGESERAVRQVFMRARSSVPCVIFFDELDALVPRRNDALSEASARVVNMLLTELDGLSDREGIYVIAATNRPDMIDDAMLRPGRLETLLYVGLPAANERVEIMAALLRNTPIDNHHAEYAQECDNFSGADLSSLVRKAGQTALARNSGTVTLDDFRVARQDVTPSVSDLKRYEQLRKRLGRG</sequence>
<evidence type="ECO:0000256" key="2">
    <source>
        <dbReference type="ARBA" id="ARBA00022741"/>
    </source>
</evidence>
<dbReference type="GO" id="GO:0016787">
    <property type="term" value="F:hydrolase activity"/>
    <property type="evidence" value="ECO:0007669"/>
    <property type="project" value="UniProtKB-KW"/>
</dbReference>
<dbReference type="InterPro" id="IPR050168">
    <property type="entry name" value="AAA_ATPase_domain"/>
</dbReference>
<feature type="compositionally biased region" description="Polar residues" evidence="4">
    <location>
        <begin position="35"/>
        <end position="52"/>
    </location>
</feature>
<feature type="region of interest" description="Disordered" evidence="4">
    <location>
        <begin position="35"/>
        <end position="59"/>
    </location>
</feature>
<dbReference type="Pfam" id="PF00004">
    <property type="entry name" value="AAA"/>
    <property type="match status" value="2"/>
</dbReference>
<comment type="similarity">
    <text evidence="1">Belongs to the AAA ATPase family.</text>
</comment>
<dbReference type="Gene3D" id="1.10.8.60">
    <property type="match status" value="2"/>
</dbReference>
<dbReference type="SMART" id="SM00382">
    <property type="entry name" value="AAA"/>
    <property type="match status" value="2"/>
</dbReference>
<dbReference type="Gene3D" id="3.40.50.300">
    <property type="entry name" value="P-loop containing nucleotide triphosphate hydrolases"/>
    <property type="match status" value="2"/>
</dbReference>
<comment type="caution">
    <text evidence="6">The sequence shown here is derived from an EMBL/GenBank/DDBJ whole genome shotgun (WGS) entry which is preliminary data.</text>
</comment>
<dbReference type="InterPro" id="IPR027417">
    <property type="entry name" value="P-loop_NTPase"/>
</dbReference>
<dbReference type="InterPro" id="IPR003960">
    <property type="entry name" value="ATPase_AAA_CS"/>
</dbReference>
<protein>
    <submittedName>
        <fullName evidence="6">P-loop containing nucleoside triphosphate hydrolase protein</fullName>
    </submittedName>
</protein>
<proteinExistence type="inferred from homology"/>
<dbReference type="PANTHER" id="PTHR23077">
    <property type="entry name" value="AAA-FAMILY ATPASE"/>
    <property type="match status" value="1"/>
</dbReference>
<dbReference type="Pfam" id="PF17862">
    <property type="entry name" value="AAA_lid_3"/>
    <property type="match status" value="2"/>
</dbReference>
<dbReference type="PROSITE" id="PS00674">
    <property type="entry name" value="AAA"/>
    <property type="match status" value="1"/>
</dbReference>
<dbReference type="InterPro" id="IPR003959">
    <property type="entry name" value="ATPase_AAA_core"/>
</dbReference>
<name>A0ABR1YQC2_9PEZI</name>
<keyword evidence="7" id="KW-1185">Reference proteome</keyword>
<keyword evidence="3" id="KW-0067">ATP-binding</keyword>
<dbReference type="SUPFAM" id="SSF52540">
    <property type="entry name" value="P-loop containing nucleoside triphosphate hydrolases"/>
    <property type="match status" value="2"/>
</dbReference>
<organism evidence="6 7">
    <name type="scientific">Phyllosticta capitalensis</name>
    <dbReference type="NCBI Taxonomy" id="121624"/>
    <lineage>
        <taxon>Eukaryota</taxon>
        <taxon>Fungi</taxon>
        <taxon>Dikarya</taxon>
        <taxon>Ascomycota</taxon>
        <taxon>Pezizomycotina</taxon>
        <taxon>Dothideomycetes</taxon>
        <taxon>Dothideomycetes incertae sedis</taxon>
        <taxon>Botryosphaeriales</taxon>
        <taxon>Phyllostictaceae</taxon>
        <taxon>Phyllosticta</taxon>
    </lineage>
</organism>
<keyword evidence="2" id="KW-0547">Nucleotide-binding</keyword>
<dbReference type="EMBL" id="JBBWRZ010000005">
    <property type="protein sequence ID" value="KAK8235643.1"/>
    <property type="molecule type" value="Genomic_DNA"/>
</dbReference>
<evidence type="ECO:0000259" key="5">
    <source>
        <dbReference type="SMART" id="SM00382"/>
    </source>
</evidence>
<evidence type="ECO:0000313" key="6">
    <source>
        <dbReference type="EMBL" id="KAK8235643.1"/>
    </source>
</evidence>
<dbReference type="CDD" id="cd19530">
    <property type="entry name" value="RecA-like_NVL_r2-like"/>
    <property type="match status" value="1"/>
</dbReference>
<accession>A0ABR1YQC2</accession>
<feature type="region of interest" description="Disordered" evidence="4">
    <location>
        <begin position="111"/>
        <end position="151"/>
    </location>
</feature>
<dbReference type="Proteomes" id="UP001492380">
    <property type="component" value="Unassembled WGS sequence"/>
</dbReference>
<evidence type="ECO:0000256" key="3">
    <source>
        <dbReference type="ARBA" id="ARBA00022840"/>
    </source>
</evidence>
<feature type="domain" description="AAA+ ATPase" evidence="5">
    <location>
        <begin position="501"/>
        <end position="637"/>
    </location>
</feature>
<evidence type="ECO:0000256" key="4">
    <source>
        <dbReference type="SAM" id="MobiDB-lite"/>
    </source>
</evidence>
<dbReference type="PANTHER" id="PTHR23077:SF171">
    <property type="entry name" value="NUCLEAR VALOSIN-CONTAINING PROTEIN-LIKE"/>
    <property type="match status" value="1"/>
</dbReference>
<reference evidence="6 7" key="1">
    <citation type="submission" date="2024-04" db="EMBL/GenBank/DDBJ databases">
        <title>Phyllosticta paracitricarpa is synonymous to the EU quarantine fungus P. citricarpa based on phylogenomic analyses.</title>
        <authorList>
            <consortium name="Lawrence Berkeley National Laboratory"/>
            <person name="Van Ingen-Buijs V.A."/>
            <person name="Van Westerhoven A.C."/>
            <person name="Haridas S."/>
            <person name="Skiadas P."/>
            <person name="Martin F."/>
            <person name="Groenewald J.Z."/>
            <person name="Crous P.W."/>
            <person name="Seidl M.F."/>
        </authorList>
    </citation>
    <scope>NUCLEOTIDE SEQUENCE [LARGE SCALE GENOMIC DNA]</scope>
    <source>
        <strain evidence="6 7">CBS 123374</strain>
    </source>
</reference>
<dbReference type="InterPro" id="IPR003593">
    <property type="entry name" value="AAA+_ATPase"/>
</dbReference>
<evidence type="ECO:0000256" key="1">
    <source>
        <dbReference type="ARBA" id="ARBA00006914"/>
    </source>
</evidence>